<accession>A0AAV9UWU5</accession>
<evidence type="ECO:0000313" key="1">
    <source>
        <dbReference type="EMBL" id="KAK6349406.1"/>
    </source>
</evidence>
<comment type="caution">
    <text evidence="1">The sequence shown here is derived from an EMBL/GenBank/DDBJ whole genome shotgun (WGS) entry which is preliminary data.</text>
</comment>
<name>A0AAV9UWU5_9PEZI</name>
<sequence>MLHHYLKRTLGSQKRSGHRNLENLHFAGIGVQDTACAWLRTGELGRFDSITRLRFDGVIPPGTTPRKDENLLAVILGVRASWEINLDDSTNSEDFGSLRYFQHFTNAKLPPRIRRLHLTFATNPLHRHDFDAFDQELVHLFKMYKGLVSLKMKSLKLGNTWEGRVMRRLSHHGAEPGTSGKKVGVWGVEAEHPTRLQVGHIRVTGYGERLLLEGGYFGEDASDWTLSNRHIDAIKSSEYSRDEQLADVSDEGEKRMKHSIVELDAIDNKLRL</sequence>
<proteinExistence type="predicted"/>
<reference evidence="1 2" key="1">
    <citation type="submission" date="2019-10" db="EMBL/GenBank/DDBJ databases">
        <authorList>
            <person name="Palmer J.M."/>
        </authorList>
    </citation>
    <scope>NUCLEOTIDE SEQUENCE [LARGE SCALE GENOMIC DNA]</scope>
    <source>
        <strain evidence="1 2">TWF696</strain>
    </source>
</reference>
<evidence type="ECO:0000313" key="2">
    <source>
        <dbReference type="Proteomes" id="UP001375240"/>
    </source>
</evidence>
<protein>
    <submittedName>
        <fullName evidence="1">Uncharacterized protein</fullName>
    </submittedName>
</protein>
<gene>
    <name evidence="1" type="ORF">TWF696_005692</name>
</gene>
<dbReference type="AlphaFoldDB" id="A0AAV9UWU5"/>
<organism evidence="1 2">
    <name type="scientific">Orbilia brochopaga</name>
    <dbReference type="NCBI Taxonomy" id="3140254"/>
    <lineage>
        <taxon>Eukaryota</taxon>
        <taxon>Fungi</taxon>
        <taxon>Dikarya</taxon>
        <taxon>Ascomycota</taxon>
        <taxon>Pezizomycotina</taxon>
        <taxon>Orbiliomycetes</taxon>
        <taxon>Orbiliales</taxon>
        <taxon>Orbiliaceae</taxon>
        <taxon>Orbilia</taxon>
    </lineage>
</organism>
<keyword evidence="2" id="KW-1185">Reference proteome</keyword>
<dbReference type="EMBL" id="JAVHNQ010000004">
    <property type="protein sequence ID" value="KAK6349406.1"/>
    <property type="molecule type" value="Genomic_DNA"/>
</dbReference>
<dbReference type="Proteomes" id="UP001375240">
    <property type="component" value="Unassembled WGS sequence"/>
</dbReference>